<dbReference type="Proteomes" id="UP000695562">
    <property type="component" value="Unassembled WGS sequence"/>
</dbReference>
<feature type="compositionally biased region" description="Polar residues" evidence="1">
    <location>
        <begin position="472"/>
        <end position="485"/>
    </location>
</feature>
<feature type="region of interest" description="Disordered" evidence="1">
    <location>
        <begin position="620"/>
        <end position="747"/>
    </location>
</feature>
<feature type="compositionally biased region" description="Polar residues" evidence="1">
    <location>
        <begin position="569"/>
        <end position="578"/>
    </location>
</feature>
<dbReference type="PROSITE" id="PS51335">
    <property type="entry name" value="ELMO"/>
    <property type="match status" value="1"/>
</dbReference>
<evidence type="ECO:0000313" key="4">
    <source>
        <dbReference type="Proteomes" id="UP000695562"/>
    </source>
</evidence>
<feature type="compositionally biased region" description="Polar residues" evidence="1">
    <location>
        <begin position="775"/>
        <end position="787"/>
    </location>
</feature>
<feature type="compositionally biased region" description="Polar residues" evidence="1">
    <location>
        <begin position="868"/>
        <end position="879"/>
    </location>
</feature>
<dbReference type="EMBL" id="AJWJ01000007">
    <property type="protein sequence ID" value="KAF2078282.1"/>
    <property type="molecule type" value="Genomic_DNA"/>
</dbReference>
<dbReference type="GO" id="GO:0005096">
    <property type="term" value="F:GTPase activator activity"/>
    <property type="evidence" value="ECO:0007669"/>
    <property type="project" value="TreeGrafter"/>
</dbReference>
<dbReference type="InterPro" id="IPR011989">
    <property type="entry name" value="ARM-like"/>
</dbReference>
<comment type="caution">
    <text evidence="3">The sequence shown here is derived from an EMBL/GenBank/DDBJ whole genome shotgun (WGS) entry which is preliminary data.</text>
</comment>
<feature type="compositionally biased region" description="Polar residues" evidence="1">
    <location>
        <begin position="733"/>
        <end position="747"/>
    </location>
</feature>
<feature type="region of interest" description="Disordered" evidence="1">
    <location>
        <begin position="467"/>
        <end position="579"/>
    </location>
</feature>
<feature type="compositionally biased region" description="Basic and acidic residues" evidence="1">
    <location>
        <begin position="540"/>
        <end position="553"/>
    </location>
</feature>
<evidence type="ECO:0000256" key="1">
    <source>
        <dbReference type="SAM" id="MobiDB-lite"/>
    </source>
</evidence>
<dbReference type="InterPro" id="IPR006816">
    <property type="entry name" value="ELMO_dom"/>
</dbReference>
<feature type="domain" description="ELMO" evidence="2">
    <location>
        <begin position="240"/>
        <end position="395"/>
    </location>
</feature>
<dbReference type="SUPFAM" id="SSF48371">
    <property type="entry name" value="ARM repeat"/>
    <property type="match status" value="1"/>
</dbReference>
<keyword evidence="4" id="KW-1185">Reference proteome</keyword>
<dbReference type="Pfam" id="PF04727">
    <property type="entry name" value="ELMO_CED12"/>
    <property type="match status" value="1"/>
</dbReference>
<sequence>MTDIEKEANFTQESPRSAISGLNLQFLQQDIDDQSSTASGSVSIQNTELLTMATQTVVSFVFVNKQPSLFNLLIQMLTTNKFTPIPLGQNLENSNIPFKPSPTPLMPNSNNNNNGSTSSLSPNEKAAMMFNILDQAINAISQQYKKNFYTHILEKPTELSPTHDQLVAGCLSFINHMLHCAPTFFDFERYRQVLSAQGVNEIIKKYVKSVDPNVRCELLHYQKHKISGYRIAKQTSIITDHTNIVSFANRLCKMSFDQDFSSSIEDKLKRLGFESPDPTEELMGTGVLGLKNMIYFCARYSRIYKEILEAQLNKNGEQPFYSFSRVGFTLTNLLFELYIEDENLYEIIFDQDDWFEELFCISFELFDEIWEREARSIEDYITIVHKTRAILSRLKWTNPDSIKSFQVTLGNVLDEMWSKIQDQKEEMEMTARVGGLSDSIIGLPPQNAAGSSQNRFQKFIGEKFKNRKSDAINPSSVSEQGENGLNNSSGSVSSTATTNSTATTASTSTTNTPSSSNTTAVPASPTQHKVSTKSLSFRKLFTDLKSSENERKPWTQSPDGGTSDAAVPDTTNNNNSKLSPDEIAALDALEQQTPSSAMSGSLKSSGSYFYKTVKKAMTSLEKKGKTISKKVKKSKKNKRGDDENDVENHKEKKPKKSKKKKSEDNSSKKKSVLHLSFQQPTLENSQTSNASMDMELPEDYKPSLDYDFGSNSSDSYDSSEYEDEDEDDTNTDLQSITSSENNLKKSQIINNGVVMAHPVPAKHDSSAKTTTIVISEPGFNNTHSDMLSTPRDESSNPSNPSPSLSAVIANDKDQIGRSPSEQSLVDAASFNLHMKQKKLLDPVIEHPTTTNTSFSTPTTTPSSPKISGANSPDGGSQKVSPRPSGGSFKRPAFTKQLSTNSMGSHGYSSLSSERLRPVLSRAPIPSSFVNNHDLTKSPSNVSIKHLVTFFEEKSTISDTKSVNLLQRQKSFRSDASAEK</sequence>
<dbReference type="PANTHER" id="PTHR12771:SF66">
    <property type="entry name" value="ELMO DOMAIN-CONTAINING PROTEIN F"/>
    <property type="match status" value="1"/>
</dbReference>
<dbReference type="InterPro" id="IPR050868">
    <property type="entry name" value="ELMO_domain-containing"/>
</dbReference>
<reference evidence="3" key="1">
    <citation type="submission" date="2020-01" db="EMBL/GenBank/DDBJ databases">
        <title>Development of genomics and gene disruption for Polysphondylium violaceum indicates a role for the polyketide synthase stlB in stalk morphogenesis.</title>
        <authorList>
            <person name="Narita B."/>
            <person name="Kawabe Y."/>
            <person name="Kin K."/>
            <person name="Saito T."/>
            <person name="Gibbs R."/>
            <person name="Kuspa A."/>
            <person name="Muzny D."/>
            <person name="Queller D."/>
            <person name="Richards S."/>
            <person name="Strassman J."/>
            <person name="Sucgang R."/>
            <person name="Worley K."/>
            <person name="Schaap P."/>
        </authorList>
    </citation>
    <scope>NUCLEOTIDE SEQUENCE</scope>
    <source>
        <strain evidence="3">QSvi11</strain>
    </source>
</reference>
<protein>
    <recommendedName>
        <fullName evidence="2">ELMO domain-containing protein</fullName>
    </recommendedName>
</protein>
<feature type="compositionally biased region" description="Basic residues" evidence="1">
    <location>
        <begin position="651"/>
        <end position="660"/>
    </location>
</feature>
<organism evidence="3 4">
    <name type="scientific">Polysphondylium violaceum</name>
    <dbReference type="NCBI Taxonomy" id="133409"/>
    <lineage>
        <taxon>Eukaryota</taxon>
        <taxon>Amoebozoa</taxon>
        <taxon>Evosea</taxon>
        <taxon>Eumycetozoa</taxon>
        <taxon>Dictyostelia</taxon>
        <taxon>Dictyosteliales</taxon>
        <taxon>Dictyosteliaceae</taxon>
        <taxon>Polysphondylium</taxon>
    </lineage>
</organism>
<feature type="compositionally biased region" description="Low complexity" evidence="1">
    <location>
        <begin position="795"/>
        <end position="805"/>
    </location>
</feature>
<gene>
    <name evidence="3" type="ORF">CYY_000374</name>
</gene>
<feature type="region of interest" description="Disordered" evidence="1">
    <location>
        <begin position="775"/>
        <end position="810"/>
    </location>
</feature>
<dbReference type="InterPro" id="IPR016024">
    <property type="entry name" value="ARM-type_fold"/>
</dbReference>
<evidence type="ECO:0000259" key="2">
    <source>
        <dbReference type="PROSITE" id="PS51335"/>
    </source>
</evidence>
<dbReference type="PANTHER" id="PTHR12771">
    <property type="entry name" value="ENGULFMENT AND CELL MOTILITY"/>
    <property type="match status" value="1"/>
</dbReference>
<accession>A0A8J4Q4R2</accession>
<dbReference type="AlphaFoldDB" id="A0A8J4Q4R2"/>
<feature type="region of interest" description="Disordered" evidence="1">
    <location>
        <begin position="99"/>
        <end position="121"/>
    </location>
</feature>
<feature type="region of interest" description="Disordered" evidence="1">
    <location>
        <begin position="846"/>
        <end position="912"/>
    </location>
</feature>
<dbReference type="Gene3D" id="1.25.10.10">
    <property type="entry name" value="Leucine-rich Repeat Variant"/>
    <property type="match status" value="1"/>
</dbReference>
<feature type="compositionally biased region" description="Polar residues" evidence="1">
    <location>
        <begin position="676"/>
        <end position="691"/>
    </location>
</feature>
<feature type="compositionally biased region" description="Low complexity" evidence="1">
    <location>
        <begin position="901"/>
        <end position="912"/>
    </location>
</feature>
<evidence type="ECO:0000313" key="3">
    <source>
        <dbReference type="EMBL" id="KAF2078282.1"/>
    </source>
</evidence>
<feature type="compositionally biased region" description="Low complexity" evidence="1">
    <location>
        <begin position="486"/>
        <end position="526"/>
    </location>
</feature>
<dbReference type="OrthoDB" id="20623at2759"/>
<feature type="compositionally biased region" description="Low complexity" evidence="1">
    <location>
        <begin position="847"/>
        <end position="864"/>
    </location>
</feature>
<feature type="compositionally biased region" description="Acidic residues" evidence="1">
    <location>
        <begin position="717"/>
        <end position="730"/>
    </location>
</feature>
<proteinExistence type="predicted"/>
<feature type="compositionally biased region" description="Low complexity" evidence="1">
    <location>
        <begin position="106"/>
        <end position="121"/>
    </location>
</feature>
<name>A0A8J4Q4R2_9MYCE</name>
<feature type="compositionally biased region" description="Basic residues" evidence="1">
    <location>
        <begin position="625"/>
        <end position="638"/>
    </location>
</feature>